<gene>
    <name evidence="7" type="ORF">BP01DRAFT_392850</name>
</gene>
<evidence type="ECO:0000313" key="7">
    <source>
        <dbReference type="EMBL" id="PYH44019.1"/>
    </source>
</evidence>
<evidence type="ECO:0000256" key="3">
    <source>
        <dbReference type="ARBA" id="ARBA00022692"/>
    </source>
</evidence>
<comment type="subcellular location">
    <subcellularLocation>
        <location evidence="1">Membrane</location>
        <topology evidence="1">Multi-pass membrane protein</topology>
    </subcellularLocation>
</comment>
<dbReference type="Pfam" id="PF25129">
    <property type="entry name" value="Pyr4-TMTC"/>
    <property type="match status" value="1"/>
</dbReference>
<reference evidence="7 8" key="1">
    <citation type="submission" date="2016-12" db="EMBL/GenBank/DDBJ databases">
        <title>The genomes of Aspergillus section Nigri reveals drivers in fungal speciation.</title>
        <authorList>
            <consortium name="DOE Joint Genome Institute"/>
            <person name="Vesth T.C."/>
            <person name="Nybo J."/>
            <person name="Theobald S."/>
            <person name="Brandl J."/>
            <person name="Frisvad J.C."/>
            <person name="Nielsen K.F."/>
            <person name="Lyhne E.K."/>
            <person name="Kogle M.E."/>
            <person name="Kuo A."/>
            <person name="Riley R."/>
            <person name="Clum A."/>
            <person name="Nolan M."/>
            <person name="Lipzen A."/>
            <person name="Salamov A."/>
            <person name="Henrissat B."/>
            <person name="Wiebenga A."/>
            <person name="De Vries R.P."/>
            <person name="Grigoriev I.V."/>
            <person name="Mortensen U.H."/>
            <person name="Andersen M.R."/>
            <person name="Baker S.E."/>
        </authorList>
    </citation>
    <scope>NUCLEOTIDE SEQUENCE [LARGE SCALE GENOMIC DNA]</scope>
    <source>
        <strain evidence="7 8">JOP 1030-1</strain>
    </source>
</reference>
<dbReference type="RefSeq" id="XP_025430001.1">
    <property type="nucleotide sequence ID" value="XM_025578178.1"/>
</dbReference>
<dbReference type="AlphaFoldDB" id="A0A318Z9V0"/>
<dbReference type="GO" id="GO:0016829">
    <property type="term" value="F:lyase activity"/>
    <property type="evidence" value="ECO:0007669"/>
    <property type="project" value="InterPro"/>
</dbReference>
<keyword evidence="3 6" id="KW-0812">Transmembrane</keyword>
<proteinExistence type="inferred from homology"/>
<keyword evidence="5 6" id="KW-0472">Membrane</keyword>
<evidence type="ECO:0000256" key="2">
    <source>
        <dbReference type="ARBA" id="ARBA00006757"/>
    </source>
</evidence>
<dbReference type="STRING" id="1450539.A0A318Z9V0"/>
<dbReference type="OrthoDB" id="5294024at2759"/>
<evidence type="ECO:0000256" key="1">
    <source>
        <dbReference type="ARBA" id="ARBA00004141"/>
    </source>
</evidence>
<name>A0A318Z9V0_9EURO</name>
<dbReference type="Proteomes" id="UP000248349">
    <property type="component" value="Unassembled WGS sequence"/>
</dbReference>
<evidence type="ECO:0000256" key="4">
    <source>
        <dbReference type="ARBA" id="ARBA00022989"/>
    </source>
</evidence>
<keyword evidence="4 6" id="KW-1133">Transmembrane helix</keyword>
<accession>A0A318Z9V0</accession>
<dbReference type="GO" id="GO:0016020">
    <property type="term" value="C:membrane"/>
    <property type="evidence" value="ECO:0007669"/>
    <property type="project" value="UniProtKB-SubCell"/>
</dbReference>
<organism evidence="7 8">
    <name type="scientific">Aspergillus saccharolyticus JOP 1030-1</name>
    <dbReference type="NCBI Taxonomy" id="1450539"/>
    <lineage>
        <taxon>Eukaryota</taxon>
        <taxon>Fungi</taxon>
        <taxon>Dikarya</taxon>
        <taxon>Ascomycota</taxon>
        <taxon>Pezizomycotina</taxon>
        <taxon>Eurotiomycetes</taxon>
        <taxon>Eurotiomycetidae</taxon>
        <taxon>Eurotiales</taxon>
        <taxon>Aspergillaceae</taxon>
        <taxon>Aspergillus</taxon>
        <taxon>Aspergillus subgen. Circumdati</taxon>
    </lineage>
</organism>
<protein>
    <submittedName>
        <fullName evidence="7">Uncharacterized protein</fullName>
    </submittedName>
</protein>
<keyword evidence="8" id="KW-1185">Reference proteome</keyword>
<sequence>MICAHRLIDQPLTKIDGFEATKAPQAYQDVKPSADLFVLGMGLGYTINSISMVHVSFRDQTLIEQAAAQVSLGINFAIIYAAIKHALKERHHRPLV</sequence>
<feature type="transmembrane region" description="Helical" evidence="6">
    <location>
        <begin position="63"/>
        <end position="83"/>
    </location>
</feature>
<dbReference type="InterPro" id="IPR039020">
    <property type="entry name" value="PaxB-like"/>
</dbReference>
<feature type="transmembrane region" description="Helical" evidence="6">
    <location>
        <begin position="36"/>
        <end position="57"/>
    </location>
</feature>
<evidence type="ECO:0000313" key="8">
    <source>
        <dbReference type="Proteomes" id="UP000248349"/>
    </source>
</evidence>
<evidence type="ECO:0000256" key="5">
    <source>
        <dbReference type="ARBA" id="ARBA00023136"/>
    </source>
</evidence>
<evidence type="ECO:0000256" key="6">
    <source>
        <dbReference type="SAM" id="Phobius"/>
    </source>
</evidence>
<dbReference type="EMBL" id="KZ821239">
    <property type="protein sequence ID" value="PYH44019.1"/>
    <property type="molecule type" value="Genomic_DNA"/>
</dbReference>
<dbReference type="GeneID" id="37079407"/>
<comment type="similarity">
    <text evidence="2">Belongs to the paxB family.</text>
</comment>